<dbReference type="SUPFAM" id="SSF54427">
    <property type="entry name" value="NTF2-like"/>
    <property type="match status" value="1"/>
</dbReference>
<dbReference type="Proteomes" id="UP001629744">
    <property type="component" value="Unassembled WGS sequence"/>
</dbReference>
<gene>
    <name evidence="2" type="ORF">ABEU19_003662</name>
</gene>
<evidence type="ECO:0000259" key="1">
    <source>
        <dbReference type="Pfam" id="PF12680"/>
    </source>
</evidence>
<dbReference type="Gene3D" id="3.10.450.50">
    <property type="match status" value="1"/>
</dbReference>
<reference evidence="2 3" key="1">
    <citation type="submission" date="2023-11" db="EMBL/GenBank/DDBJ databases">
        <authorList>
            <person name="Val-Calvo J."/>
            <person name="Scortti M."/>
            <person name="Vazquez-Boland J."/>
        </authorList>
    </citation>
    <scope>NUCLEOTIDE SEQUENCE [LARGE SCALE GENOMIC DNA]</scope>
    <source>
        <strain evidence="2 3">DSM 46662</strain>
    </source>
</reference>
<evidence type="ECO:0000313" key="2">
    <source>
        <dbReference type="EMBL" id="MFM1730138.1"/>
    </source>
</evidence>
<dbReference type="RefSeq" id="WP_348603126.1">
    <property type="nucleotide sequence ID" value="NZ_CP157276.1"/>
</dbReference>
<sequence>MAASPESIRSTVENYIKAVASGTADDVLALYAEGATVEDPVGSPVRTTPESIREFYAIIEPLEQEAELVTLRIAANTAAFHFRLVTKMGDQTVEIAPIDIMEFDDAGKIVSMRAVWGPEDMITG</sequence>
<organism evidence="2 3">
    <name type="scientific">Prescottella soli</name>
    <dbReference type="NCBI Taxonomy" id="1543852"/>
    <lineage>
        <taxon>Bacteria</taxon>
        <taxon>Bacillati</taxon>
        <taxon>Actinomycetota</taxon>
        <taxon>Actinomycetes</taxon>
        <taxon>Mycobacteriales</taxon>
        <taxon>Nocardiaceae</taxon>
        <taxon>Prescottella</taxon>
    </lineage>
</organism>
<protein>
    <submittedName>
        <fullName evidence="2">Nuclear transport factor 2 family protein</fullName>
    </submittedName>
</protein>
<keyword evidence="3" id="KW-1185">Reference proteome</keyword>
<accession>A0ABW9FYA9</accession>
<name>A0ABW9FYA9_9NOCA</name>
<dbReference type="Pfam" id="PF12680">
    <property type="entry name" value="SnoaL_2"/>
    <property type="match status" value="1"/>
</dbReference>
<proteinExistence type="predicted"/>
<dbReference type="InterPro" id="IPR037401">
    <property type="entry name" value="SnoaL-like"/>
</dbReference>
<comment type="caution">
    <text evidence="2">The sequence shown here is derived from an EMBL/GenBank/DDBJ whole genome shotgun (WGS) entry which is preliminary data.</text>
</comment>
<dbReference type="InterPro" id="IPR032710">
    <property type="entry name" value="NTF2-like_dom_sf"/>
</dbReference>
<evidence type="ECO:0000313" key="3">
    <source>
        <dbReference type="Proteomes" id="UP001629744"/>
    </source>
</evidence>
<dbReference type="EMBL" id="JBDLNU010000004">
    <property type="protein sequence ID" value="MFM1730138.1"/>
    <property type="molecule type" value="Genomic_DNA"/>
</dbReference>
<feature type="domain" description="SnoaL-like" evidence="1">
    <location>
        <begin position="12"/>
        <end position="112"/>
    </location>
</feature>